<sequence>MAEQNKRQTIENEDLVYSLRGFTIWFSFFMGLAVLFTILELLLK</sequence>
<keyword evidence="1" id="KW-0812">Transmembrane</keyword>
<organism evidence="2 3">
    <name type="scientific">Calditerricola satsumensis</name>
    <dbReference type="NCBI Taxonomy" id="373054"/>
    <lineage>
        <taxon>Bacteria</taxon>
        <taxon>Bacillati</taxon>
        <taxon>Bacillota</taxon>
        <taxon>Bacilli</taxon>
        <taxon>Bacillales</taxon>
        <taxon>Bacillaceae</taxon>
        <taxon>Calditerricola</taxon>
    </lineage>
</organism>
<accession>A0A8J3BDX9</accession>
<dbReference type="AlphaFoldDB" id="A0A8J3BDX9"/>
<dbReference type="RefSeq" id="WP_256205599.1">
    <property type="nucleotide sequence ID" value="NZ_BMOF01000066.1"/>
</dbReference>
<dbReference type="Proteomes" id="UP000637720">
    <property type="component" value="Unassembled WGS sequence"/>
</dbReference>
<keyword evidence="1" id="KW-1133">Transmembrane helix</keyword>
<reference evidence="2" key="2">
    <citation type="submission" date="2020-09" db="EMBL/GenBank/DDBJ databases">
        <authorList>
            <person name="Sun Q."/>
            <person name="Ohkuma M."/>
        </authorList>
    </citation>
    <scope>NUCLEOTIDE SEQUENCE</scope>
    <source>
        <strain evidence="2">JCM 14719</strain>
    </source>
</reference>
<keyword evidence="1" id="KW-0472">Membrane</keyword>
<feature type="transmembrane region" description="Helical" evidence="1">
    <location>
        <begin position="22"/>
        <end position="43"/>
    </location>
</feature>
<evidence type="ECO:0000256" key="1">
    <source>
        <dbReference type="SAM" id="Phobius"/>
    </source>
</evidence>
<gene>
    <name evidence="2" type="ORF">GCM10007043_22150</name>
</gene>
<dbReference type="EMBL" id="BMOF01000066">
    <property type="protein sequence ID" value="GGK07670.1"/>
    <property type="molecule type" value="Genomic_DNA"/>
</dbReference>
<protein>
    <submittedName>
        <fullName evidence="2">Uncharacterized protein</fullName>
    </submittedName>
</protein>
<evidence type="ECO:0000313" key="2">
    <source>
        <dbReference type="EMBL" id="GGK07670.1"/>
    </source>
</evidence>
<keyword evidence="3" id="KW-1185">Reference proteome</keyword>
<reference evidence="2" key="1">
    <citation type="journal article" date="2014" name="Int. J. Syst. Evol. Microbiol.">
        <title>Complete genome sequence of Corynebacterium casei LMG S-19264T (=DSM 44701T), isolated from a smear-ripened cheese.</title>
        <authorList>
            <consortium name="US DOE Joint Genome Institute (JGI-PGF)"/>
            <person name="Walter F."/>
            <person name="Albersmeier A."/>
            <person name="Kalinowski J."/>
            <person name="Ruckert C."/>
        </authorList>
    </citation>
    <scope>NUCLEOTIDE SEQUENCE</scope>
    <source>
        <strain evidence="2">JCM 14719</strain>
    </source>
</reference>
<proteinExistence type="predicted"/>
<comment type="caution">
    <text evidence="2">The sequence shown here is derived from an EMBL/GenBank/DDBJ whole genome shotgun (WGS) entry which is preliminary data.</text>
</comment>
<name>A0A8J3BDX9_9BACI</name>
<evidence type="ECO:0000313" key="3">
    <source>
        <dbReference type="Proteomes" id="UP000637720"/>
    </source>
</evidence>